<evidence type="ECO:0000256" key="2">
    <source>
        <dbReference type="ARBA" id="ARBA00022676"/>
    </source>
</evidence>
<keyword evidence="6" id="KW-1133">Transmembrane helix</keyword>
<reference evidence="9 10" key="1">
    <citation type="submission" date="2019-03" db="EMBL/GenBank/DDBJ databases">
        <title>The complete genome sequence of Neokomagataea sp. Jb2 NBRC113641.</title>
        <authorList>
            <person name="Chua K.-O."/>
            <person name="Chan K.-G."/>
            <person name="See-Too W.-S."/>
        </authorList>
    </citation>
    <scope>NUCLEOTIDE SEQUENCE [LARGE SCALE GENOMIC DNA]</scope>
    <source>
        <strain evidence="9 10">Jb2</strain>
    </source>
</reference>
<evidence type="ECO:0000256" key="4">
    <source>
        <dbReference type="ARBA" id="ARBA00022692"/>
    </source>
</evidence>
<keyword evidence="3 9" id="KW-0808">Transferase</keyword>
<dbReference type="PANTHER" id="PTHR48090">
    <property type="entry name" value="UNDECAPRENYL-PHOSPHATE 4-DEOXY-4-FORMAMIDO-L-ARABINOSE TRANSFERASE-RELATED"/>
    <property type="match status" value="1"/>
</dbReference>
<keyword evidence="10" id="KW-1185">Reference proteome</keyword>
<comment type="caution">
    <text evidence="9">The sequence shown here is derived from an EMBL/GenBank/DDBJ whole genome shotgun (WGS) entry which is preliminary data.</text>
</comment>
<evidence type="ECO:0000259" key="8">
    <source>
        <dbReference type="Pfam" id="PF00535"/>
    </source>
</evidence>
<evidence type="ECO:0000313" key="10">
    <source>
        <dbReference type="Proteomes" id="UP000315037"/>
    </source>
</evidence>
<dbReference type="GO" id="GO:0099621">
    <property type="term" value="F:undecaprenyl-phosphate 4-deoxy-4-formamido-L-arabinose transferase activity"/>
    <property type="evidence" value="ECO:0007669"/>
    <property type="project" value="TreeGrafter"/>
</dbReference>
<keyword evidence="7" id="KW-0472">Membrane</keyword>
<proteinExistence type="predicted"/>
<gene>
    <name evidence="9" type="ORF">E3202_05555</name>
</gene>
<evidence type="ECO:0000256" key="6">
    <source>
        <dbReference type="ARBA" id="ARBA00022989"/>
    </source>
</evidence>
<dbReference type="CDD" id="cd04179">
    <property type="entry name" value="DPM_DPG-synthase_like"/>
    <property type="match status" value="1"/>
</dbReference>
<evidence type="ECO:0000313" key="9">
    <source>
        <dbReference type="EMBL" id="TPW34025.1"/>
    </source>
</evidence>
<dbReference type="EMBL" id="SORZ01000002">
    <property type="protein sequence ID" value="TPW34025.1"/>
    <property type="molecule type" value="Genomic_DNA"/>
</dbReference>
<dbReference type="Proteomes" id="UP000315037">
    <property type="component" value="Unassembled WGS sequence"/>
</dbReference>
<sequence length="264" mass="29714">MRPETVAPDRWAPVSSAPLPELAVVITVLNEERNILPVCRELAQILPSLPPVEVIIVDDGSTDATMARLLEARQAFLPRLRLFAHPRRLGKSAALRTAITHARAPWIATMDGDGQDDPATFTAMLHHARNRARKGERPLIVGVRHKRRDSFSRRLATRLANGLRRRLLKDGCPDTGAPLKLFPRQLFLALPQFEGLHRFLPALMTSYGAQLHCLETRHRPRLHGQSKYTNLNRALVGIADLLGVLWLQRRTRLPNGLPEDVREI</sequence>
<keyword evidence="2" id="KW-0328">Glycosyltransferase</keyword>
<organism evidence="9 10">
    <name type="scientific">Oecophyllibacter saccharovorans</name>
    <dbReference type="NCBI Taxonomy" id="2558360"/>
    <lineage>
        <taxon>Bacteria</taxon>
        <taxon>Pseudomonadati</taxon>
        <taxon>Pseudomonadota</taxon>
        <taxon>Alphaproteobacteria</taxon>
        <taxon>Acetobacterales</taxon>
        <taxon>Acetobacteraceae</taxon>
        <taxon>Oecophyllibacter</taxon>
    </lineage>
</organism>
<dbReference type="InterPro" id="IPR001173">
    <property type="entry name" value="Glyco_trans_2-like"/>
</dbReference>
<name>A0A506UL29_9PROT</name>
<dbReference type="GO" id="GO:0009103">
    <property type="term" value="P:lipopolysaccharide biosynthetic process"/>
    <property type="evidence" value="ECO:0007669"/>
    <property type="project" value="UniProtKB-KW"/>
</dbReference>
<dbReference type="InterPro" id="IPR050256">
    <property type="entry name" value="Glycosyltransferase_2"/>
</dbReference>
<dbReference type="InterPro" id="IPR029044">
    <property type="entry name" value="Nucleotide-diphossugar_trans"/>
</dbReference>
<evidence type="ECO:0000256" key="7">
    <source>
        <dbReference type="ARBA" id="ARBA00023136"/>
    </source>
</evidence>
<evidence type="ECO:0000256" key="3">
    <source>
        <dbReference type="ARBA" id="ARBA00022679"/>
    </source>
</evidence>
<dbReference type="PANTHER" id="PTHR48090:SF3">
    <property type="entry name" value="UNDECAPRENYL-PHOSPHATE 4-DEOXY-4-FORMAMIDO-L-ARABINOSE TRANSFERASE"/>
    <property type="match status" value="1"/>
</dbReference>
<keyword evidence="4" id="KW-0812">Transmembrane</keyword>
<dbReference type="Gene3D" id="3.90.550.10">
    <property type="entry name" value="Spore Coat Polysaccharide Biosynthesis Protein SpsA, Chain A"/>
    <property type="match status" value="1"/>
</dbReference>
<dbReference type="GO" id="GO:0005886">
    <property type="term" value="C:plasma membrane"/>
    <property type="evidence" value="ECO:0007669"/>
    <property type="project" value="TreeGrafter"/>
</dbReference>
<dbReference type="AlphaFoldDB" id="A0A506UL29"/>
<keyword evidence="1" id="KW-1003">Cell membrane</keyword>
<keyword evidence="5" id="KW-0448">Lipopolysaccharide biosynthesis</keyword>
<dbReference type="SUPFAM" id="SSF53448">
    <property type="entry name" value="Nucleotide-diphospho-sugar transferases"/>
    <property type="match status" value="1"/>
</dbReference>
<feature type="domain" description="Glycosyltransferase 2-like" evidence="8">
    <location>
        <begin position="24"/>
        <end position="187"/>
    </location>
</feature>
<evidence type="ECO:0000256" key="5">
    <source>
        <dbReference type="ARBA" id="ARBA00022985"/>
    </source>
</evidence>
<accession>A0A506UL29</accession>
<evidence type="ECO:0000256" key="1">
    <source>
        <dbReference type="ARBA" id="ARBA00022475"/>
    </source>
</evidence>
<protein>
    <submittedName>
        <fullName evidence="9">Glycosyltransferase family 2 protein</fullName>
    </submittedName>
</protein>
<dbReference type="Pfam" id="PF00535">
    <property type="entry name" value="Glycos_transf_2"/>
    <property type="match status" value="1"/>
</dbReference>